<organism evidence="5 6">
    <name type="scientific">Halosimplex aquaticum</name>
    <dbReference type="NCBI Taxonomy" id="3026162"/>
    <lineage>
        <taxon>Archaea</taxon>
        <taxon>Methanobacteriati</taxon>
        <taxon>Methanobacteriota</taxon>
        <taxon>Stenosarchaea group</taxon>
        <taxon>Halobacteria</taxon>
        <taxon>Halobacteriales</taxon>
        <taxon>Haloarculaceae</taxon>
        <taxon>Halosimplex</taxon>
    </lineage>
</organism>
<dbReference type="Pfam" id="PF23601">
    <property type="entry name" value="CdpA_C"/>
    <property type="match status" value="1"/>
</dbReference>
<feature type="transmembrane region" description="Helical" evidence="2">
    <location>
        <begin position="88"/>
        <end position="108"/>
    </location>
</feature>
<accession>A0ABD5XXY7</accession>
<keyword evidence="2" id="KW-1133">Transmembrane helix</keyword>
<reference evidence="5 6" key="1">
    <citation type="journal article" date="2019" name="Int. J. Syst. Evol. Microbiol.">
        <title>The Global Catalogue of Microorganisms (GCM) 10K type strain sequencing project: providing services to taxonomists for standard genome sequencing and annotation.</title>
        <authorList>
            <consortium name="The Broad Institute Genomics Platform"/>
            <consortium name="The Broad Institute Genome Sequencing Center for Infectious Disease"/>
            <person name="Wu L."/>
            <person name="Ma J."/>
        </authorList>
    </citation>
    <scope>NUCLEOTIDE SEQUENCE [LARGE SCALE GENOMIC DNA]</scope>
    <source>
        <strain evidence="5 6">XZYJT29</strain>
    </source>
</reference>
<dbReference type="GeneID" id="78819757"/>
<feature type="transmembrane region" description="Helical" evidence="2">
    <location>
        <begin position="60"/>
        <end position="81"/>
    </location>
</feature>
<keyword evidence="2" id="KW-0812">Transmembrane</keyword>
<evidence type="ECO:0000259" key="4">
    <source>
        <dbReference type="Pfam" id="PF23601"/>
    </source>
</evidence>
<dbReference type="Pfam" id="PF23600">
    <property type="entry name" value="CdpA_N"/>
    <property type="match status" value="1"/>
</dbReference>
<feature type="domain" description="Cell division protein A N-terminal" evidence="3">
    <location>
        <begin position="3"/>
        <end position="151"/>
    </location>
</feature>
<name>A0ABD5XXY7_9EURY</name>
<evidence type="ECO:0000259" key="3">
    <source>
        <dbReference type="Pfam" id="PF23600"/>
    </source>
</evidence>
<evidence type="ECO:0000313" key="5">
    <source>
        <dbReference type="EMBL" id="MFC7139501.1"/>
    </source>
</evidence>
<dbReference type="Proteomes" id="UP001596432">
    <property type="component" value="Unassembled WGS sequence"/>
</dbReference>
<evidence type="ECO:0000313" key="6">
    <source>
        <dbReference type="Proteomes" id="UP001596432"/>
    </source>
</evidence>
<dbReference type="InterPro" id="IPR055563">
    <property type="entry name" value="CdpA_N"/>
</dbReference>
<comment type="caution">
    <text evidence="5">The sequence shown here is derived from an EMBL/GenBank/DDBJ whole genome shotgun (WGS) entry which is preliminary data.</text>
</comment>
<evidence type="ECO:0000256" key="1">
    <source>
        <dbReference type="SAM" id="MobiDB-lite"/>
    </source>
</evidence>
<dbReference type="RefSeq" id="WP_274325088.1">
    <property type="nucleotide sequence ID" value="NZ_CP118158.1"/>
</dbReference>
<keyword evidence="2" id="KW-0472">Membrane</keyword>
<proteinExistence type="predicted"/>
<feature type="transmembrane region" description="Helical" evidence="2">
    <location>
        <begin position="21"/>
        <end position="40"/>
    </location>
</feature>
<feature type="region of interest" description="Disordered" evidence="1">
    <location>
        <begin position="175"/>
        <end position="233"/>
    </location>
</feature>
<feature type="transmembrane region" description="Helical" evidence="2">
    <location>
        <begin position="120"/>
        <end position="142"/>
    </location>
</feature>
<sequence length="294" mass="30617">MASLTEVYEGHLRTVTTSRRFYAGASLFAVGAAMVVGSIAVSTTTAGASLGLDQIAARTLAGTLAGLGLPATFLGVFAVLPSGRTTRAVSVIGASVSVLGVALFRVAYPDQWFGAGDPLAIATVVVYFFGAMTTLSCLFAGLATFKTRNDPGGTARMEITESGNVRLVEDAEPSGGLGSVGFLGNDPQGEVRTQTNREDQPSTEDTPSGHDAEILSGPGEGPAPTADGGSATVDDRTDAEFIETANQRGRPDAYCGNCAHFEYVKVDEKITPYCGLHDELMEDMDACDQWVEAE</sequence>
<protein>
    <submittedName>
        <fullName evidence="5">Uncharacterized protein</fullName>
    </submittedName>
</protein>
<dbReference type="AlphaFoldDB" id="A0ABD5XXY7"/>
<keyword evidence="6" id="KW-1185">Reference proteome</keyword>
<gene>
    <name evidence="5" type="ORF">ACFQMA_06560</name>
</gene>
<dbReference type="InterPro" id="IPR055564">
    <property type="entry name" value="CdpA_C"/>
</dbReference>
<feature type="domain" description="Cell division protein A C-terminal" evidence="4">
    <location>
        <begin position="252"/>
        <end position="292"/>
    </location>
</feature>
<evidence type="ECO:0000256" key="2">
    <source>
        <dbReference type="SAM" id="Phobius"/>
    </source>
</evidence>
<dbReference type="EMBL" id="JBHTAS010000001">
    <property type="protein sequence ID" value="MFC7139501.1"/>
    <property type="molecule type" value="Genomic_DNA"/>
</dbReference>